<protein>
    <submittedName>
        <fullName evidence="2">Uncharacterized protein</fullName>
    </submittedName>
</protein>
<dbReference type="EMBL" id="JAUUTY010000144">
    <property type="protein sequence ID" value="KAK1602999.1"/>
    <property type="molecule type" value="Genomic_DNA"/>
</dbReference>
<accession>A0AAD8QKX1</accession>
<evidence type="ECO:0000256" key="1">
    <source>
        <dbReference type="SAM" id="MobiDB-lite"/>
    </source>
</evidence>
<gene>
    <name evidence="2" type="ORF">QYE76_048211</name>
</gene>
<name>A0AAD8QKX1_LOLMU</name>
<reference evidence="2" key="1">
    <citation type="submission" date="2023-07" db="EMBL/GenBank/DDBJ databases">
        <title>A chromosome-level genome assembly of Lolium multiflorum.</title>
        <authorList>
            <person name="Chen Y."/>
            <person name="Copetti D."/>
            <person name="Kolliker R."/>
            <person name="Studer B."/>
        </authorList>
    </citation>
    <scope>NUCLEOTIDE SEQUENCE</scope>
    <source>
        <strain evidence="2">02402/16</strain>
        <tissue evidence="2">Leaf</tissue>
    </source>
</reference>
<proteinExistence type="predicted"/>
<organism evidence="2 3">
    <name type="scientific">Lolium multiflorum</name>
    <name type="common">Italian ryegrass</name>
    <name type="synonym">Lolium perenne subsp. multiflorum</name>
    <dbReference type="NCBI Taxonomy" id="4521"/>
    <lineage>
        <taxon>Eukaryota</taxon>
        <taxon>Viridiplantae</taxon>
        <taxon>Streptophyta</taxon>
        <taxon>Embryophyta</taxon>
        <taxon>Tracheophyta</taxon>
        <taxon>Spermatophyta</taxon>
        <taxon>Magnoliopsida</taxon>
        <taxon>Liliopsida</taxon>
        <taxon>Poales</taxon>
        <taxon>Poaceae</taxon>
        <taxon>BOP clade</taxon>
        <taxon>Pooideae</taxon>
        <taxon>Poodae</taxon>
        <taxon>Poeae</taxon>
        <taxon>Poeae Chloroplast Group 2 (Poeae type)</taxon>
        <taxon>Loliodinae</taxon>
        <taxon>Loliinae</taxon>
        <taxon>Lolium</taxon>
    </lineage>
</organism>
<dbReference type="Gene3D" id="1.25.40.20">
    <property type="entry name" value="Ankyrin repeat-containing domain"/>
    <property type="match status" value="1"/>
</dbReference>
<evidence type="ECO:0000313" key="2">
    <source>
        <dbReference type="EMBL" id="KAK1602999.1"/>
    </source>
</evidence>
<comment type="caution">
    <text evidence="2">The sequence shown here is derived from an EMBL/GenBank/DDBJ whole genome shotgun (WGS) entry which is preliminary data.</text>
</comment>
<dbReference type="Proteomes" id="UP001231189">
    <property type="component" value="Unassembled WGS sequence"/>
</dbReference>
<sequence>MVADRGAGGGNYLAGGAEGLEQAAGIANFKLIYMAHEGNAEGIRELLDAGAPPNFRDLDGRTAMRIPACEEHAVAVQLLFERGAGCWSESWFFCWTKRKYNKFHSWVRTLEENNSLTAMEKKTEHLTDSLSDNEVEPSIPTDENAGPGPAVVLPMLCFIPTTKQNSLQFTTSPHQKWN</sequence>
<dbReference type="InterPro" id="IPR036770">
    <property type="entry name" value="Ankyrin_rpt-contain_sf"/>
</dbReference>
<keyword evidence="3" id="KW-1185">Reference proteome</keyword>
<dbReference type="SUPFAM" id="SSF48403">
    <property type="entry name" value="Ankyrin repeat"/>
    <property type="match status" value="1"/>
</dbReference>
<dbReference type="AlphaFoldDB" id="A0AAD8QKX1"/>
<evidence type="ECO:0000313" key="3">
    <source>
        <dbReference type="Proteomes" id="UP001231189"/>
    </source>
</evidence>
<feature type="region of interest" description="Disordered" evidence="1">
    <location>
        <begin position="123"/>
        <end position="146"/>
    </location>
</feature>